<dbReference type="Proteomes" id="UP000807025">
    <property type="component" value="Unassembled WGS sequence"/>
</dbReference>
<dbReference type="GO" id="GO:0005684">
    <property type="term" value="C:U2-type spliceosomal complex"/>
    <property type="evidence" value="ECO:0007669"/>
    <property type="project" value="TreeGrafter"/>
</dbReference>
<feature type="region of interest" description="Disordered" evidence="2">
    <location>
        <begin position="247"/>
        <end position="271"/>
    </location>
</feature>
<accession>A0A9P6A0Z5</accession>
<gene>
    <name evidence="3" type="ORF">BDN71DRAFT_1445995</name>
</gene>
<dbReference type="GO" id="GO:0000398">
    <property type="term" value="P:mRNA splicing, via spliceosome"/>
    <property type="evidence" value="ECO:0007669"/>
    <property type="project" value="TreeGrafter"/>
</dbReference>
<dbReference type="InterPro" id="IPR018609">
    <property type="entry name" value="Bud13"/>
</dbReference>
<dbReference type="Pfam" id="PF09736">
    <property type="entry name" value="Bud13"/>
    <property type="match status" value="1"/>
</dbReference>
<feature type="region of interest" description="Disordered" evidence="2">
    <location>
        <begin position="290"/>
        <end position="312"/>
    </location>
</feature>
<dbReference type="EMBL" id="MU154550">
    <property type="protein sequence ID" value="KAF9496723.1"/>
    <property type="molecule type" value="Genomic_DNA"/>
</dbReference>
<name>A0A9P6A0Z5_PLEER</name>
<feature type="region of interest" description="Disordered" evidence="2">
    <location>
        <begin position="23"/>
        <end position="115"/>
    </location>
</feature>
<dbReference type="GO" id="GO:0003723">
    <property type="term" value="F:RNA binding"/>
    <property type="evidence" value="ECO:0007669"/>
    <property type="project" value="TreeGrafter"/>
</dbReference>
<dbReference type="OrthoDB" id="6022at2759"/>
<keyword evidence="4" id="KW-1185">Reference proteome</keyword>
<dbReference type="PANTHER" id="PTHR31809">
    <property type="entry name" value="BUD13 HOMOLOG"/>
    <property type="match status" value="1"/>
</dbReference>
<dbReference type="PANTHER" id="PTHR31809:SF0">
    <property type="entry name" value="BUD13 HOMOLOG"/>
    <property type="match status" value="1"/>
</dbReference>
<organism evidence="3 4">
    <name type="scientific">Pleurotus eryngii</name>
    <name type="common">Boletus of the steppes</name>
    <dbReference type="NCBI Taxonomy" id="5323"/>
    <lineage>
        <taxon>Eukaryota</taxon>
        <taxon>Fungi</taxon>
        <taxon>Dikarya</taxon>
        <taxon>Basidiomycota</taxon>
        <taxon>Agaricomycotina</taxon>
        <taxon>Agaricomycetes</taxon>
        <taxon>Agaricomycetidae</taxon>
        <taxon>Agaricales</taxon>
        <taxon>Pleurotineae</taxon>
        <taxon>Pleurotaceae</taxon>
        <taxon>Pleurotus</taxon>
    </lineage>
</organism>
<feature type="region of interest" description="Disordered" evidence="2">
    <location>
        <begin position="179"/>
        <end position="214"/>
    </location>
</feature>
<evidence type="ECO:0000313" key="4">
    <source>
        <dbReference type="Proteomes" id="UP000807025"/>
    </source>
</evidence>
<protein>
    <recommendedName>
        <fullName evidence="5">Pre-mRNA-splicing factor CWC26</fullName>
    </recommendedName>
</protein>
<evidence type="ECO:0000313" key="3">
    <source>
        <dbReference type="EMBL" id="KAF9496723.1"/>
    </source>
</evidence>
<evidence type="ECO:0000256" key="2">
    <source>
        <dbReference type="SAM" id="MobiDB-lite"/>
    </source>
</evidence>
<proteinExistence type="inferred from homology"/>
<reference evidence="3" key="1">
    <citation type="submission" date="2020-11" db="EMBL/GenBank/DDBJ databases">
        <authorList>
            <consortium name="DOE Joint Genome Institute"/>
            <person name="Ahrendt S."/>
            <person name="Riley R."/>
            <person name="Andreopoulos W."/>
            <person name="Labutti K."/>
            <person name="Pangilinan J."/>
            <person name="Ruiz-Duenas F.J."/>
            <person name="Barrasa J.M."/>
            <person name="Sanchez-Garcia M."/>
            <person name="Camarero S."/>
            <person name="Miyauchi S."/>
            <person name="Serrano A."/>
            <person name="Linde D."/>
            <person name="Babiker R."/>
            <person name="Drula E."/>
            <person name="Ayuso-Fernandez I."/>
            <person name="Pacheco R."/>
            <person name="Padilla G."/>
            <person name="Ferreira P."/>
            <person name="Barriuso J."/>
            <person name="Kellner H."/>
            <person name="Castanera R."/>
            <person name="Alfaro M."/>
            <person name="Ramirez L."/>
            <person name="Pisabarro A.G."/>
            <person name="Kuo A."/>
            <person name="Tritt A."/>
            <person name="Lipzen A."/>
            <person name="He G."/>
            <person name="Yan M."/>
            <person name="Ng V."/>
            <person name="Cullen D."/>
            <person name="Martin F."/>
            <person name="Rosso M.-N."/>
            <person name="Henrissat B."/>
            <person name="Hibbett D."/>
            <person name="Martinez A.T."/>
            <person name="Grigoriev I.V."/>
        </authorList>
    </citation>
    <scope>NUCLEOTIDE SEQUENCE</scope>
    <source>
        <strain evidence="3">ATCC 90797</strain>
    </source>
</reference>
<comment type="caution">
    <text evidence="3">The sequence shown here is derived from an EMBL/GenBank/DDBJ whole genome shotgun (WGS) entry which is preliminary data.</text>
</comment>
<dbReference type="AlphaFoldDB" id="A0A9P6A0Z5"/>
<dbReference type="GO" id="GO:0070274">
    <property type="term" value="C:RES complex"/>
    <property type="evidence" value="ECO:0007669"/>
    <property type="project" value="TreeGrafter"/>
</dbReference>
<dbReference type="InterPro" id="IPR051112">
    <property type="entry name" value="CWC26_splicing_factor"/>
</dbReference>
<feature type="compositionally biased region" description="Low complexity" evidence="2">
    <location>
        <begin position="35"/>
        <end position="45"/>
    </location>
</feature>
<sequence length="312" mass="34739">MSSMKAYLAEKYMSGPKADAILARTGTKKKKRSKAATSSATGSGAIVRDDDAGWDAGWGDEGAKEEAEDVTEAVVASDRGFKKRKTEQAAEGGGWATIEGGMREITPPPAADEQPMVVDEPAAPFTGGLVSAKQLKKAMGAKKDTQATQEEIAAAQETVYRDTTGKKIDTKAERAEAARLKREREEREAKKMEWGKGLVQRDEQEKRRKELENQRGKEFARYADDEDLNEELKSKELWNDPAAAFMTKKRTKGPRKPEYAGPLPAPNRFGIKPGYRWDGVDRSNGFEKKFFQTQNSRKRQGQESHQWSVEDM</sequence>
<evidence type="ECO:0008006" key="5">
    <source>
        <dbReference type="Google" id="ProtNLM"/>
    </source>
</evidence>
<feature type="compositionally biased region" description="Polar residues" evidence="2">
    <location>
        <begin position="303"/>
        <end position="312"/>
    </location>
</feature>
<comment type="similarity">
    <text evidence="1">Belongs to the CWC26 family.</text>
</comment>
<evidence type="ECO:0000256" key="1">
    <source>
        <dbReference type="ARBA" id="ARBA00011069"/>
    </source>
</evidence>